<organism evidence="3 4">
    <name type="scientific">Cribrihabitans marinus</name>
    <dbReference type="NCBI Taxonomy" id="1227549"/>
    <lineage>
        <taxon>Bacteria</taxon>
        <taxon>Pseudomonadati</taxon>
        <taxon>Pseudomonadota</taxon>
        <taxon>Alphaproteobacteria</taxon>
        <taxon>Rhodobacterales</taxon>
        <taxon>Paracoccaceae</taxon>
        <taxon>Cribrihabitans</taxon>
    </lineage>
</organism>
<dbReference type="Gene3D" id="3.40.50.620">
    <property type="entry name" value="HUPs"/>
    <property type="match status" value="1"/>
</dbReference>
<dbReference type="EMBL" id="FNYD01000003">
    <property type="protein sequence ID" value="SEI97104.1"/>
    <property type="molecule type" value="Genomic_DNA"/>
</dbReference>
<dbReference type="RefSeq" id="WP_092363190.1">
    <property type="nucleotide sequence ID" value="NZ_BMGV01000003.1"/>
</dbReference>
<sequence length="145" mass="15455">MTTRFVVGYDGSTASRRALDFALERAEASGAEVLVAHILEWSPYSFLTPNELEERHMRRKEELARAESALIAPLKSELEASPVPVETTLKYGNVADTLCALAKDSGATQIFIGRKGEGGGFAARVFGSVAGTLAQCAPVPCTIVP</sequence>
<dbReference type="PANTHER" id="PTHR46268:SF6">
    <property type="entry name" value="UNIVERSAL STRESS PROTEIN UP12"/>
    <property type="match status" value="1"/>
</dbReference>
<evidence type="ECO:0000313" key="3">
    <source>
        <dbReference type="EMBL" id="SEI97104.1"/>
    </source>
</evidence>
<dbReference type="AlphaFoldDB" id="A0A1H6V297"/>
<name>A0A1H6V297_9RHOB</name>
<feature type="domain" description="UspA" evidence="2">
    <location>
        <begin position="1"/>
        <end position="145"/>
    </location>
</feature>
<comment type="similarity">
    <text evidence="1">Belongs to the universal stress protein A family.</text>
</comment>
<accession>A0A1H6V297</accession>
<keyword evidence="4" id="KW-1185">Reference proteome</keyword>
<evidence type="ECO:0000259" key="2">
    <source>
        <dbReference type="Pfam" id="PF00582"/>
    </source>
</evidence>
<dbReference type="PANTHER" id="PTHR46268">
    <property type="entry name" value="STRESS RESPONSE PROTEIN NHAX"/>
    <property type="match status" value="1"/>
</dbReference>
<proteinExistence type="inferred from homology"/>
<dbReference type="InterPro" id="IPR006016">
    <property type="entry name" value="UspA"/>
</dbReference>
<dbReference type="Proteomes" id="UP000199379">
    <property type="component" value="Unassembled WGS sequence"/>
</dbReference>
<dbReference type="InterPro" id="IPR014729">
    <property type="entry name" value="Rossmann-like_a/b/a_fold"/>
</dbReference>
<dbReference type="Pfam" id="PF00582">
    <property type="entry name" value="Usp"/>
    <property type="match status" value="1"/>
</dbReference>
<evidence type="ECO:0000313" key="4">
    <source>
        <dbReference type="Proteomes" id="UP000199379"/>
    </source>
</evidence>
<dbReference type="STRING" id="1227549.SAMN05444007_10340"/>
<gene>
    <name evidence="3" type="ORF">SAMN05444007_10340</name>
</gene>
<reference evidence="3 4" key="1">
    <citation type="submission" date="2016-10" db="EMBL/GenBank/DDBJ databases">
        <authorList>
            <person name="de Groot N.N."/>
        </authorList>
    </citation>
    <scope>NUCLEOTIDE SEQUENCE [LARGE SCALE GENOMIC DNA]</scope>
    <source>
        <strain evidence="3 4">DSM 29340</strain>
    </source>
</reference>
<dbReference type="CDD" id="cd00293">
    <property type="entry name" value="USP-like"/>
    <property type="match status" value="1"/>
</dbReference>
<protein>
    <submittedName>
        <fullName evidence="3">Nucleotide-binding universal stress protein, UspA family</fullName>
    </submittedName>
</protein>
<evidence type="ECO:0000256" key="1">
    <source>
        <dbReference type="ARBA" id="ARBA00008791"/>
    </source>
</evidence>
<dbReference type="SUPFAM" id="SSF52402">
    <property type="entry name" value="Adenine nucleotide alpha hydrolases-like"/>
    <property type="match status" value="1"/>
</dbReference>
<dbReference type="OrthoDB" id="5186731at2"/>